<evidence type="ECO:0000256" key="1">
    <source>
        <dbReference type="ARBA" id="ARBA00009670"/>
    </source>
</evidence>
<dbReference type="STRING" id="91604.ID47_11505"/>
<dbReference type="KEGG" id="paca:ID47_11505"/>
<dbReference type="Proteomes" id="UP000028926">
    <property type="component" value="Chromosome"/>
</dbReference>
<dbReference type="OrthoDB" id="9795390at2"/>
<comment type="similarity">
    <text evidence="1">Belongs to the protein kinase superfamily. ADCK protein kinase family.</text>
</comment>
<dbReference type="InterPro" id="IPR004147">
    <property type="entry name" value="ABC1_dom"/>
</dbReference>
<keyword evidence="3" id="KW-0547">Nucleotide-binding</keyword>
<keyword evidence="3" id="KW-0067">ATP-binding</keyword>
<evidence type="ECO:0000313" key="4">
    <source>
        <dbReference type="Proteomes" id="UP000028926"/>
    </source>
</evidence>
<protein>
    <submittedName>
        <fullName evidence="3">ABC transporter ATP-binding protein</fullName>
    </submittedName>
</protein>
<dbReference type="InterPro" id="IPR050154">
    <property type="entry name" value="UbiB_kinase"/>
</dbReference>
<dbReference type="SUPFAM" id="SSF56112">
    <property type="entry name" value="Protein kinase-like (PK-like)"/>
    <property type="match status" value="1"/>
</dbReference>
<feature type="domain" description="ABC1 atypical kinase-like" evidence="2">
    <location>
        <begin position="82"/>
        <end position="319"/>
    </location>
</feature>
<dbReference type="InterPro" id="IPR011009">
    <property type="entry name" value="Kinase-like_dom_sf"/>
</dbReference>
<dbReference type="GO" id="GO:0005524">
    <property type="term" value="F:ATP binding"/>
    <property type="evidence" value="ECO:0007669"/>
    <property type="project" value="UniProtKB-KW"/>
</dbReference>
<gene>
    <name evidence="3" type="ORF">ID47_11505</name>
</gene>
<name>A0A077AVP5_9PROT</name>
<reference evidence="3 4" key="1">
    <citation type="submission" date="2014-07" db="EMBL/GenBank/DDBJ databases">
        <title>Comparative genomic insights into amoeba endosymbionts belonging to the families of Holosporaceae and Candidatus Midichloriaceae within Rickettsiales.</title>
        <authorList>
            <person name="Wang Z."/>
            <person name="Wu M."/>
        </authorList>
    </citation>
    <scope>NUCLEOTIDE SEQUENCE [LARGE SCALE GENOMIC DNA]</scope>
    <source>
        <strain evidence="3">PRA3</strain>
    </source>
</reference>
<sequence length="444" mass="50326">MDDSSFSGRLKRYAQVTSAMTGLASRLMGEKYLGVTIDRDRHAEDLKNLLGGLKGPLMKVAQFLATVPGALPREYADELLELQSNAPSMGWAFVRRRMASELGLNWLNNFADFQQDATAAASLGQVHKACLTTGEAVACKLQYPNMESVIDADVAQLNLILSLYESFNNALKTEAIREEIEERLREELNYLDEAKNLKIFQEIFRDKLDVHLPKVYEALTTKRLLTMQWLEGNSVLHYCDADSEFRNDIGKKLYQAWYHPFYSYGLIHGDPHPGNYKITEDGQINILDLGCIRSFSGKFVSGVIELYRALQTNDQARAVHAYEIWGFENLNKEIIEIISEWAKLLYEPLLDDRVRLIQSDLKGKVGWETAAKVHDQLSQAGGIRPPKEFVFMDRAAVGIGSVMMRLGVQQNWHQLTEEMIQGFEPTNLEEQKAKVFRLVEAIPG</sequence>
<proteinExistence type="inferred from homology"/>
<dbReference type="RefSeq" id="WP_038466511.1">
    <property type="nucleotide sequence ID" value="NZ_CP008941.1"/>
</dbReference>
<dbReference type="HOGENOM" id="CLU_006533_9_3_5"/>
<evidence type="ECO:0000313" key="3">
    <source>
        <dbReference type="EMBL" id="AIK97222.1"/>
    </source>
</evidence>
<dbReference type="PANTHER" id="PTHR10566">
    <property type="entry name" value="CHAPERONE-ACTIVITY OF BC1 COMPLEX CABC1 -RELATED"/>
    <property type="match status" value="1"/>
</dbReference>
<dbReference type="Pfam" id="PF03109">
    <property type="entry name" value="ABC1"/>
    <property type="match status" value="1"/>
</dbReference>
<dbReference type="EMBL" id="CP008941">
    <property type="protein sequence ID" value="AIK97222.1"/>
    <property type="molecule type" value="Genomic_DNA"/>
</dbReference>
<accession>A0A077AVP5</accession>
<dbReference type="PANTHER" id="PTHR10566:SF113">
    <property type="entry name" value="PROTEIN ACTIVITY OF BC1 COMPLEX KINASE 7, CHLOROPLASTIC"/>
    <property type="match status" value="1"/>
</dbReference>
<dbReference type="AlphaFoldDB" id="A0A077AVP5"/>
<dbReference type="eggNOG" id="COG0661">
    <property type="taxonomic scope" value="Bacteria"/>
</dbReference>
<keyword evidence="4" id="KW-1185">Reference proteome</keyword>
<evidence type="ECO:0000259" key="2">
    <source>
        <dbReference type="Pfam" id="PF03109"/>
    </source>
</evidence>
<organism evidence="3 4">
    <name type="scientific">Candidatus Odyssella acanthamoebae</name>
    <dbReference type="NCBI Taxonomy" id="91604"/>
    <lineage>
        <taxon>Bacteria</taxon>
        <taxon>Pseudomonadati</taxon>
        <taxon>Pseudomonadota</taxon>
        <taxon>Alphaproteobacteria</taxon>
        <taxon>Holosporales</taxon>
        <taxon>Candidatus Paracaedibacteraceae</taxon>
        <taxon>Candidatus Odyssella</taxon>
    </lineage>
</organism>